<keyword evidence="3" id="KW-0862">Zinc</keyword>
<dbReference type="PROSITE" id="PS51397">
    <property type="entry name" value="WLM"/>
    <property type="match status" value="1"/>
</dbReference>
<feature type="region of interest" description="Disordered" evidence="5">
    <location>
        <begin position="257"/>
        <end position="307"/>
    </location>
</feature>
<keyword evidence="9" id="KW-1185">Reference proteome</keyword>
<evidence type="ECO:0000256" key="5">
    <source>
        <dbReference type="SAM" id="MobiDB-lite"/>
    </source>
</evidence>
<dbReference type="GO" id="GO:0005634">
    <property type="term" value="C:nucleus"/>
    <property type="evidence" value="ECO:0007669"/>
    <property type="project" value="TreeGrafter"/>
</dbReference>
<feature type="compositionally biased region" description="Polar residues" evidence="5">
    <location>
        <begin position="210"/>
        <end position="220"/>
    </location>
</feature>
<dbReference type="PANTHER" id="PTHR46622">
    <property type="entry name" value="DNA-DEPENDENT METALLOPROTEASE WSS1"/>
    <property type="match status" value="1"/>
</dbReference>
<evidence type="ECO:0000313" key="9">
    <source>
        <dbReference type="Proteomes" id="UP000799437"/>
    </source>
</evidence>
<dbReference type="GeneID" id="54483151"/>
<evidence type="ECO:0000256" key="4">
    <source>
        <dbReference type="PROSITE-ProRule" id="PRU00322"/>
    </source>
</evidence>
<keyword evidence="2 4" id="KW-0863">Zinc-finger</keyword>
<organism evidence="8 9">
    <name type="scientific">Pseudovirgaria hyperparasitica</name>
    <dbReference type="NCBI Taxonomy" id="470096"/>
    <lineage>
        <taxon>Eukaryota</taxon>
        <taxon>Fungi</taxon>
        <taxon>Dikarya</taxon>
        <taxon>Ascomycota</taxon>
        <taxon>Pezizomycotina</taxon>
        <taxon>Dothideomycetes</taxon>
        <taxon>Dothideomycetes incertae sedis</taxon>
        <taxon>Acrospermales</taxon>
        <taxon>Acrospermaceae</taxon>
        <taxon>Pseudovirgaria</taxon>
    </lineage>
</organism>
<evidence type="ECO:0000256" key="1">
    <source>
        <dbReference type="ARBA" id="ARBA00022723"/>
    </source>
</evidence>
<dbReference type="PROSITE" id="PS50199">
    <property type="entry name" value="ZF_RANBP2_2"/>
    <property type="match status" value="1"/>
</dbReference>
<dbReference type="EMBL" id="ML996581">
    <property type="protein sequence ID" value="KAF2754094.1"/>
    <property type="molecule type" value="Genomic_DNA"/>
</dbReference>
<dbReference type="AlphaFoldDB" id="A0A6A6VWL0"/>
<feature type="compositionally biased region" description="Low complexity" evidence="5">
    <location>
        <begin position="283"/>
        <end position="299"/>
    </location>
</feature>
<evidence type="ECO:0000256" key="2">
    <source>
        <dbReference type="ARBA" id="ARBA00022771"/>
    </source>
</evidence>
<reference evidence="8" key="1">
    <citation type="journal article" date="2020" name="Stud. Mycol.">
        <title>101 Dothideomycetes genomes: a test case for predicting lifestyles and emergence of pathogens.</title>
        <authorList>
            <person name="Haridas S."/>
            <person name="Albert R."/>
            <person name="Binder M."/>
            <person name="Bloem J."/>
            <person name="Labutti K."/>
            <person name="Salamov A."/>
            <person name="Andreopoulos B."/>
            <person name="Baker S."/>
            <person name="Barry K."/>
            <person name="Bills G."/>
            <person name="Bluhm B."/>
            <person name="Cannon C."/>
            <person name="Castanera R."/>
            <person name="Culley D."/>
            <person name="Daum C."/>
            <person name="Ezra D."/>
            <person name="Gonzalez J."/>
            <person name="Henrissat B."/>
            <person name="Kuo A."/>
            <person name="Liang C."/>
            <person name="Lipzen A."/>
            <person name="Lutzoni F."/>
            <person name="Magnuson J."/>
            <person name="Mondo S."/>
            <person name="Nolan M."/>
            <person name="Ohm R."/>
            <person name="Pangilinan J."/>
            <person name="Park H.-J."/>
            <person name="Ramirez L."/>
            <person name="Alfaro M."/>
            <person name="Sun H."/>
            <person name="Tritt A."/>
            <person name="Yoshinaga Y."/>
            <person name="Zwiers L.-H."/>
            <person name="Turgeon B."/>
            <person name="Goodwin S."/>
            <person name="Spatafora J."/>
            <person name="Crous P."/>
            <person name="Grigoriev I."/>
        </authorList>
    </citation>
    <scope>NUCLEOTIDE SEQUENCE</scope>
    <source>
        <strain evidence="8">CBS 121739</strain>
    </source>
</reference>
<dbReference type="Pfam" id="PF08325">
    <property type="entry name" value="WLM"/>
    <property type="match status" value="1"/>
</dbReference>
<gene>
    <name evidence="8" type="ORF">EJ05DRAFT_443876</name>
</gene>
<protein>
    <submittedName>
        <fullName evidence="8">WLM-domain-containing protein</fullName>
    </submittedName>
</protein>
<dbReference type="Proteomes" id="UP000799437">
    <property type="component" value="Unassembled WGS sequence"/>
</dbReference>
<feature type="domain" description="RanBP2-type" evidence="6">
    <location>
        <begin position="313"/>
        <end position="342"/>
    </location>
</feature>
<dbReference type="InterPro" id="IPR013536">
    <property type="entry name" value="WLM_dom"/>
</dbReference>
<sequence length="401" mass="44907">MREIDAHFDAYEHLQGFPREDEALHLLRRAASLVKPIMRKRGWKIGTLAEFYPDDPHLQGLNINKTQRIFLRLRSGHRRDAFLVLEVIVDTLLHELSHIVWGPHDHNFQRLWDELRDEHQALLLKGYTGEYFLSEGKVLGGKRVPLDELRRRAREAAVKRINRSKGSGHSGQRLGGSTGVRGNDMRQVIADAALRRNKMTNGCGAGSAEVQKQATEQSRTAGFRTKAEEDDANDLAISNALIELMEMEEEEKLHRLMAPGTEGVRDDRPLSRLVVGDNNRQGPRPSSSRQSSFQSTHFTPSNYSSPNVGTSTPIASWACEVCTLVNPSNFLCCDACGVERPVNISDQIHRQAAMPSASDYESLVRQAASSKPLGWNCDRCGSFMDTQWWTCSACGLMKAQS</sequence>
<dbReference type="GO" id="GO:0008270">
    <property type="term" value="F:zinc ion binding"/>
    <property type="evidence" value="ECO:0007669"/>
    <property type="project" value="UniProtKB-KW"/>
</dbReference>
<dbReference type="GO" id="GO:0008237">
    <property type="term" value="F:metallopeptidase activity"/>
    <property type="evidence" value="ECO:0007669"/>
    <property type="project" value="TreeGrafter"/>
</dbReference>
<name>A0A6A6VWL0_9PEZI</name>
<dbReference type="Gene3D" id="2.30.30.380">
    <property type="entry name" value="Zn-finger domain of Sec23/24"/>
    <property type="match status" value="1"/>
</dbReference>
<dbReference type="PROSITE" id="PS01358">
    <property type="entry name" value="ZF_RANBP2_1"/>
    <property type="match status" value="1"/>
</dbReference>
<dbReference type="RefSeq" id="XP_033596545.1">
    <property type="nucleotide sequence ID" value="XM_033742097.1"/>
</dbReference>
<evidence type="ECO:0000256" key="3">
    <source>
        <dbReference type="ARBA" id="ARBA00022833"/>
    </source>
</evidence>
<dbReference type="PANTHER" id="PTHR46622:SF1">
    <property type="entry name" value="DNA-DEPENDENT METALLOPROTEASE WSS1"/>
    <property type="match status" value="1"/>
</dbReference>
<keyword evidence="1" id="KW-0479">Metal-binding</keyword>
<accession>A0A6A6VWL0</accession>
<proteinExistence type="predicted"/>
<feature type="region of interest" description="Disordered" evidence="5">
    <location>
        <begin position="158"/>
        <end position="182"/>
    </location>
</feature>
<evidence type="ECO:0000259" key="6">
    <source>
        <dbReference type="PROSITE" id="PS50199"/>
    </source>
</evidence>
<evidence type="ECO:0000259" key="7">
    <source>
        <dbReference type="PROSITE" id="PS51397"/>
    </source>
</evidence>
<evidence type="ECO:0000313" key="8">
    <source>
        <dbReference type="EMBL" id="KAF2754094.1"/>
    </source>
</evidence>
<dbReference type="InterPro" id="IPR053000">
    <property type="entry name" value="WSS1-like_metalloprotease"/>
</dbReference>
<feature type="region of interest" description="Disordered" evidence="5">
    <location>
        <begin position="200"/>
        <end position="227"/>
    </location>
</feature>
<dbReference type="GO" id="GO:0006281">
    <property type="term" value="P:DNA repair"/>
    <property type="evidence" value="ECO:0007669"/>
    <property type="project" value="TreeGrafter"/>
</dbReference>
<dbReference type="InterPro" id="IPR001876">
    <property type="entry name" value="Znf_RanBP2"/>
</dbReference>
<dbReference type="OrthoDB" id="261960at2759"/>
<feature type="domain" description="WLM" evidence="7">
    <location>
        <begin position="1"/>
        <end position="198"/>
    </location>
</feature>